<feature type="compositionally biased region" description="Polar residues" evidence="1">
    <location>
        <begin position="105"/>
        <end position="122"/>
    </location>
</feature>
<dbReference type="AlphaFoldDB" id="A0A5B0RRV3"/>
<organism evidence="4 6">
    <name type="scientific">Puccinia graminis f. sp. tritici</name>
    <dbReference type="NCBI Taxonomy" id="56615"/>
    <lineage>
        <taxon>Eukaryota</taxon>
        <taxon>Fungi</taxon>
        <taxon>Dikarya</taxon>
        <taxon>Basidiomycota</taxon>
        <taxon>Pucciniomycotina</taxon>
        <taxon>Pucciniomycetes</taxon>
        <taxon>Pucciniales</taxon>
        <taxon>Pucciniaceae</taxon>
        <taxon>Puccinia</taxon>
    </lineage>
</organism>
<dbReference type="EMBL" id="VDEP01000144">
    <property type="protein sequence ID" value="KAA1128079.1"/>
    <property type="molecule type" value="Genomic_DNA"/>
</dbReference>
<reference evidence="5 6" key="1">
    <citation type="submission" date="2019-05" db="EMBL/GenBank/DDBJ databases">
        <title>Emergence of the Ug99 lineage of the wheat stem rust pathogen through somatic hybridization.</title>
        <authorList>
            <person name="Li F."/>
            <person name="Upadhyaya N.M."/>
            <person name="Sperschneider J."/>
            <person name="Matny O."/>
            <person name="Nguyen-Phuc H."/>
            <person name="Mago R."/>
            <person name="Raley C."/>
            <person name="Miller M.E."/>
            <person name="Silverstein K.A.T."/>
            <person name="Henningsen E."/>
            <person name="Hirsch C.D."/>
            <person name="Visser B."/>
            <person name="Pretorius Z.A."/>
            <person name="Steffenson B.J."/>
            <person name="Schwessinger B."/>
            <person name="Dodds P.N."/>
            <person name="Figueroa M."/>
        </authorList>
    </citation>
    <scope>NUCLEOTIDE SEQUENCE [LARGE SCALE GENOMIC DNA]</scope>
    <source>
        <strain evidence="3">21-0</strain>
        <strain evidence="4 6">Ug99</strain>
    </source>
</reference>
<evidence type="ECO:0000256" key="1">
    <source>
        <dbReference type="SAM" id="MobiDB-lite"/>
    </source>
</evidence>
<gene>
    <name evidence="3" type="ORF">PGT21_027606</name>
    <name evidence="4" type="ORF">PGTUg99_004057</name>
</gene>
<protein>
    <recommendedName>
        <fullName evidence="2">Extracellular mutant protein 11 C-terminal domain-containing protein</fullName>
    </recommendedName>
</protein>
<keyword evidence="5" id="KW-1185">Reference proteome</keyword>
<evidence type="ECO:0000313" key="3">
    <source>
        <dbReference type="EMBL" id="KAA1100007.1"/>
    </source>
</evidence>
<evidence type="ECO:0000313" key="4">
    <source>
        <dbReference type="EMBL" id="KAA1128079.1"/>
    </source>
</evidence>
<dbReference type="Pfam" id="PF15463">
    <property type="entry name" value="ECM11"/>
    <property type="match status" value="1"/>
</dbReference>
<sequence length="457" mass="51648">MMFLRFISNRRNGQEGVEPINHSSFLSVLRIQRREKYQLWFSSNYPLSHILSPVPVMGRSDNSQVNGDQMLPPPLRKSVIPPSPKPSATRKPSISRQSIPADFSASPTTRSRLYNPQASFGSPSGPGRQASGRSAVRRGTEEGFPPDIFDGKQTFARRHLIMDCSRIRRSRRDRERGLFSGTLTEKVKDGSKKIIAKRQKRYGLRHLQTTGRRLTSYPFKESSHHHAEEDAPASRRFSVLSPGRLSPKSSKKRGDPPSFGRNWPMAEKVYKEPKLVESKGSPVFGHGEEPSLGYNWSEGQRIDRLTTSNDIQEGSSEGIRSSPFYEQIEDTERTILGPSSSPEVEKDKGMIAGLTDLDESLKLMPDPGEYRPGAYNSLTDEQWHAAGQKLIEKFGENAQRIQRIISARAERMVGYTTMISEYHNLLRQRRAELKDERNSIQEGVRGSIAGYRKPHKT</sequence>
<comment type="caution">
    <text evidence="4">The sequence shown here is derived from an EMBL/GenBank/DDBJ whole genome shotgun (WGS) entry which is preliminary data.</text>
</comment>
<feature type="compositionally biased region" description="Pro residues" evidence="1">
    <location>
        <begin position="71"/>
        <end position="85"/>
    </location>
</feature>
<feature type="compositionally biased region" description="Basic and acidic residues" evidence="1">
    <location>
        <begin position="221"/>
        <end position="233"/>
    </location>
</feature>
<dbReference type="OrthoDB" id="2503732at2759"/>
<proteinExistence type="predicted"/>
<dbReference type="Proteomes" id="UP000325313">
    <property type="component" value="Unassembled WGS sequence"/>
</dbReference>
<evidence type="ECO:0000313" key="5">
    <source>
        <dbReference type="Proteomes" id="UP000324748"/>
    </source>
</evidence>
<dbReference type="InterPro" id="IPR029178">
    <property type="entry name" value="Ecm11_C"/>
</dbReference>
<evidence type="ECO:0000259" key="2">
    <source>
        <dbReference type="Pfam" id="PF15463"/>
    </source>
</evidence>
<feature type="region of interest" description="Disordered" evidence="1">
    <location>
        <begin position="59"/>
        <end position="151"/>
    </location>
</feature>
<feature type="region of interest" description="Disordered" evidence="1">
    <location>
        <begin position="213"/>
        <end position="265"/>
    </location>
</feature>
<accession>A0A5B0RRV3</accession>
<dbReference type="Proteomes" id="UP000324748">
    <property type="component" value="Unassembled WGS sequence"/>
</dbReference>
<name>A0A5B0RRV3_PUCGR</name>
<evidence type="ECO:0000313" key="6">
    <source>
        <dbReference type="Proteomes" id="UP000325313"/>
    </source>
</evidence>
<feature type="domain" description="Extracellular mutant protein 11 C-terminal" evidence="2">
    <location>
        <begin position="374"/>
        <end position="442"/>
    </location>
</feature>
<dbReference type="EMBL" id="VSWC01000054">
    <property type="protein sequence ID" value="KAA1100007.1"/>
    <property type="molecule type" value="Genomic_DNA"/>
</dbReference>
<feature type="region of interest" description="Disordered" evidence="1">
    <location>
        <begin position="437"/>
        <end position="457"/>
    </location>
</feature>